<organism evidence="2 3">
    <name type="scientific">Beggiatoa alba B18LD</name>
    <dbReference type="NCBI Taxonomy" id="395493"/>
    <lineage>
        <taxon>Bacteria</taxon>
        <taxon>Pseudomonadati</taxon>
        <taxon>Pseudomonadota</taxon>
        <taxon>Gammaproteobacteria</taxon>
        <taxon>Thiotrichales</taxon>
        <taxon>Thiotrichaceae</taxon>
        <taxon>Beggiatoa</taxon>
    </lineage>
</organism>
<protein>
    <submittedName>
        <fullName evidence="2">Methylase involved in ubiquinone/menaquinone biosynthesis</fullName>
    </submittedName>
</protein>
<gene>
    <name evidence="2" type="ORF">BegalDRAFT_0022</name>
</gene>
<evidence type="ECO:0000259" key="1">
    <source>
        <dbReference type="Pfam" id="PF08241"/>
    </source>
</evidence>
<keyword evidence="3" id="KW-1185">Reference proteome</keyword>
<dbReference type="SUPFAM" id="SSF53335">
    <property type="entry name" value="S-adenosyl-L-methionine-dependent methyltransferases"/>
    <property type="match status" value="1"/>
</dbReference>
<dbReference type="GO" id="GO:0008757">
    <property type="term" value="F:S-adenosylmethionine-dependent methyltransferase activity"/>
    <property type="evidence" value="ECO:0007669"/>
    <property type="project" value="InterPro"/>
</dbReference>
<dbReference type="Gene3D" id="3.40.50.150">
    <property type="entry name" value="Vaccinia Virus protein VP39"/>
    <property type="match status" value="1"/>
</dbReference>
<dbReference type="STRING" id="395493.BegalDRAFT_0022"/>
<evidence type="ECO:0000313" key="2">
    <source>
        <dbReference type="EMBL" id="EIJ40949.1"/>
    </source>
</evidence>
<sequence>MLHFPPTENNFFITDTPQKFNFIPTTAIEQQLLQIPIPYIAGHCSVCQDTTHLQFSPAFYTAIQQQTFVNWREDLSCECCHFNARMRATVELIQYLIAQQLPRETYISEAVTPLYHHLSTRLPKLIGSEFLGIDKVGGKVYEYLGQSVQHEDLTHLSFANESFDLILSFDVLEHVSAYHQAFNEIYRVLTKGGRFLFSVPIHLDKSKTLIRATQDTKGHITHLLPPEYHGDPVNQAGVLCFQDFGLDINLLLRKIGFRYVKFIVAQSAKKYYLGKGHIFLYVEK</sequence>
<accession>I3CBF6</accession>
<name>I3CBF6_9GAMM</name>
<dbReference type="EMBL" id="JH600070">
    <property type="protein sequence ID" value="EIJ40949.1"/>
    <property type="molecule type" value="Genomic_DNA"/>
</dbReference>
<dbReference type="Pfam" id="PF08241">
    <property type="entry name" value="Methyltransf_11"/>
    <property type="match status" value="1"/>
</dbReference>
<dbReference type="HOGENOM" id="CLU_896202_0_0_6"/>
<dbReference type="RefSeq" id="WP_002682454.1">
    <property type="nucleotide sequence ID" value="NZ_JH600070.1"/>
</dbReference>
<evidence type="ECO:0000313" key="3">
    <source>
        <dbReference type="Proteomes" id="UP000005744"/>
    </source>
</evidence>
<dbReference type="InterPro" id="IPR013216">
    <property type="entry name" value="Methyltransf_11"/>
</dbReference>
<feature type="domain" description="Methyltransferase type 11" evidence="1">
    <location>
        <begin position="147"/>
        <end position="197"/>
    </location>
</feature>
<dbReference type="InterPro" id="IPR029063">
    <property type="entry name" value="SAM-dependent_MTases_sf"/>
</dbReference>
<dbReference type="Proteomes" id="UP000005744">
    <property type="component" value="Unassembled WGS sequence"/>
</dbReference>
<dbReference type="CDD" id="cd02440">
    <property type="entry name" value="AdoMet_MTases"/>
    <property type="match status" value="1"/>
</dbReference>
<keyword evidence="2" id="KW-0830">Ubiquinone</keyword>
<dbReference type="OrthoDB" id="5625627at2"/>
<proteinExistence type="predicted"/>
<dbReference type="GO" id="GO:0032259">
    <property type="term" value="P:methylation"/>
    <property type="evidence" value="ECO:0007669"/>
    <property type="project" value="UniProtKB-KW"/>
</dbReference>
<dbReference type="eggNOG" id="COG2227">
    <property type="taxonomic scope" value="Bacteria"/>
</dbReference>
<keyword evidence="2" id="KW-0489">Methyltransferase</keyword>
<keyword evidence="2" id="KW-0808">Transferase</keyword>
<dbReference type="AlphaFoldDB" id="I3CBF6"/>
<reference evidence="2 3" key="1">
    <citation type="submission" date="2011-11" db="EMBL/GenBank/DDBJ databases">
        <title>Improved High-Quality Draft sequence of Beggiatoa alba B18lD.</title>
        <authorList>
            <consortium name="US DOE Joint Genome Institute"/>
            <person name="Lucas S."/>
            <person name="Han J."/>
            <person name="Lapidus A."/>
            <person name="Cheng J.-F."/>
            <person name="Goodwin L."/>
            <person name="Pitluck S."/>
            <person name="Peters L."/>
            <person name="Mikhailova N."/>
            <person name="Held B."/>
            <person name="Detter J.C."/>
            <person name="Han C."/>
            <person name="Tapia R."/>
            <person name="Land M."/>
            <person name="Hauser L."/>
            <person name="Kyrpides N."/>
            <person name="Ivanova N."/>
            <person name="Pagani I."/>
            <person name="Samuel K."/>
            <person name="Teske A."/>
            <person name="Mueller J."/>
            <person name="Woyke T."/>
        </authorList>
    </citation>
    <scope>NUCLEOTIDE SEQUENCE [LARGE SCALE GENOMIC DNA]</scope>
    <source>
        <strain evidence="2 3">B18LD</strain>
    </source>
</reference>